<accession>A0A948X1F8</accession>
<dbReference type="EMBL" id="JAHLFJ010000004">
    <property type="protein sequence ID" value="MBU3855014.1"/>
    <property type="molecule type" value="Genomic_DNA"/>
</dbReference>
<gene>
    <name evidence="1" type="ORF">H9928_00375</name>
</gene>
<dbReference type="Proteomes" id="UP000784286">
    <property type="component" value="Unassembled WGS sequence"/>
</dbReference>
<proteinExistence type="predicted"/>
<reference evidence="1" key="1">
    <citation type="journal article" date="2021" name="PeerJ">
        <title>Extensive microbial diversity within the chicken gut microbiome revealed by metagenomics and culture.</title>
        <authorList>
            <person name="Gilroy R."/>
            <person name="Ravi A."/>
            <person name="Getino M."/>
            <person name="Pursley I."/>
            <person name="Horton D.L."/>
            <person name="Alikhan N.F."/>
            <person name="Baker D."/>
            <person name="Gharbi K."/>
            <person name="Hall N."/>
            <person name="Watson M."/>
            <person name="Adriaenssens E.M."/>
            <person name="Foster-Nyarko E."/>
            <person name="Jarju S."/>
            <person name="Secka A."/>
            <person name="Antonio M."/>
            <person name="Oren A."/>
            <person name="Chaudhuri R.R."/>
            <person name="La Ragione R."/>
            <person name="Hildebrand F."/>
            <person name="Pallen M.J."/>
        </authorList>
    </citation>
    <scope>NUCLEOTIDE SEQUENCE</scope>
    <source>
        <strain evidence="1">8470</strain>
    </source>
</reference>
<sequence length="79" mass="8852">MRICRRVMVVGEHPIVKLEDGKLSYNMPVMLERIPADNAFDALKNIPGINVKDENVDFAGQPLTLIIDGKVKSLKNSFQ</sequence>
<dbReference type="AlphaFoldDB" id="A0A948X1F8"/>
<comment type="caution">
    <text evidence="1">The sequence shown here is derived from an EMBL/GenBank/DDBJ whole genome shotgun (WGS) entry which is preliminary data.</text>
</comment>
<protein>
    <submittedName>
        <fullName evidence="1">Uncharacterized protein</fullName>
    </submittedName>
</protein>
<evidence type="ECO:0000313" key="2">
    <source>
        <dbReference type="Proteomes" id="UP000784286"/>
    </source>
</evidence>
<organism evidence="1 2">
    <name type="scientific">Candidatus Phocaeicola excrementipullorum</name>
    <dbReference type="NCBI Taxonomy" id="2838731"/>
    <lineage>
        <taxon>Bacteria</taxon>
        <taxon>Pseudomonadati</taxon>
        <taxon>Bacteroidota</taxon>
        <taxon>Bacteroidia</taxon>
        <taxon>Bacteroidales</taxon>
        <taxon>Bacteroidaceae</taxon>
        <taxon>Phocaeicola</taxon>
    </lineage>
</organism>
<name>A0A948X1F8_9BACT</name>
<evidence type="ECO:0000313" key="1">
    <source>
        <dbReference type="EMBL" id="MBU3855014.1"/>
    </source>
</evidence>
<reference evidence="1" key="2">
    <citation type="submission" date="2021-04" db="EMBL/GenBank/DDBJ databases">
        <authorList>
            <person name="Gilroy R."/>
        </authorList>
    </citation>
    <scope>NUCLEOTIDE SEQUENCE</scope>
    <source>
        <strain evidence="1">8470</strain>
    </source>
</reference>